<proteinExistence type="predicted"/>
<dbReference type="RefSeq" id="WP_175552277.1">
    <property type="nucleotide sequence ID" value="NZ_FQVL01000001.1"/>
</dbReference>
<keyword evidence="3" id="KW-1185">Reference proteome</keyword>
<protein>
    <recommendedName>
        <fullName evidence="4">Lmo0937 family membrane protein</fullName>
    </recommendedName>
</protein>
<sequence>MLWSIVCFLIAVWLILFLTKNVFGGFVHLLLGIAAVLLIIKLVEYI</sequence>
<keyword evidence="1" id="KW-0812">Transmembrane</keyword>
<dbReference type="Proteomes" id="UP000184476">
    <property type="component" value="Unassembled WGS sequence"/>
</dbReference>
<reference evidence="2 3" key="1">
    <citation type="submission" date="2016-11" db="EMBL/GenBank/DDBJ databases">
        <authorList>
            <person name="Jaros S."/>
            <person name="Januszkiewicz K."/>
            <person name="Wedrychowicz H."/>
        </authorList>
    </citation>
    <scope>NUCLEOTIDE SEQUENCE [LARGE SCALE GENOMIC DNA]</scope>
    <source>
        <strain evidence="2 3">DSM 44666</strain>
    </source>
</reference>
<evidence type="ECO:0008006" key="4">
    <source>
        <dbReference type="Google" id="ProtNLM"/>
    </source>
</evidence>
<keyword evidence="1" id="KW-0472">Membrane</keyword>
<dbReference type="EMBL" id="FQVL01000001">
    <property type="protein sequence ID" value="SHE53338.1"/>
    <property type="molecule type" value="Genomic_DNA"/>
</dbReference>
<dbReference type="AlphaFoldDB" id="A0A1M4U9K8"/>
<organism evidence="2 3">
    <name type="scientific">Seinonella peptonophila</name>
    <dbReference type="NCBI Taxonomy" id="112248"/>
    <lineage>
        <taxon>Bacteria</taxon>
        <taxon>Bacillati</taxon>
        <taxon>Bacillota</taxon>
        <taxon>Bacilli</taxon>
        <taxon>Bacillales</taxon>
        <taxon>Thermoactinomycetaceae</taxon>
        <taxon>Seinonella</taxon>
    </lineage>
</organism>
<dbReference type="InterPro" id="IPR043727">
    <property type="entry name" value="Lmo0937-like"/>
</dbReference>
<feature type="transmembrane region" description="Helical" evidence="1">
    <location>
        <begin position="27"/>
        <end position="43"/>
    </location>
</feature>
<name>A0A1M4U9K8_9BACL</name>
<dbReference type="Pfam" id="PF18919">
    <property type="entry name" value="DUF5670"/>
    <property type="match status" value="1"/>
</dbReference>
<evidence type="ECO:0000313" key="2">
    <source>
        <dbReference type="EMBL" id="SHE53338.1"/>
    </source>
</evidence>
<gene>
    <name evidence="2" type="ORF">SAMN05444392_101883</name>
</gene>
<accession>A0A1M4U9K8</accession>
<evidence type="ECO:0000256" key="1">
    <source>
        <dbReference type="SAM" id="Phobius"/>
    </source>
</evidence>
<keyword evidence="1" id="KW-1133">Transmembrane helix</keyword>
<evidence type="ECO:0000313" key="3">
    <source>
        <dbReference type="Proteomes" id="UP000184476"/>
    </source>
</evidence>